<sequence length="358" mass="40622">MPCSCQRFARHTRLFFIGNLLFVAADTPAPIKRANKAAVSPSMLQTESKSGSQKYFFLHIPKTAGTSLASDLPRAIGLRPCNMLRCSTRQKINLNRRDCDVGGCEGHLPWLMQHLTTPSPPRLITILRRPIDMARSMFAHCERYTEQRYNESWFDFHGWIDTSVSHLKNSHRSEEAQLVTLRDRHGRPLAGHRSLFNFCPYPAHNPQATRLVLHRARDAFTTVWQPSLVDTAVRTVSDAFHVGVTDYYSASLCLLAAKLDIMNLRSNPKLRNCDCRSQEQTPRLGKAPKVVGTLSPRTQTHFHKRISTELSSITLSQVSALNAVDELLYSHALSRLERELRPVNLACLLDVEGWRKEQ</sequence>
<dbReference type="Gene3D" id="3.40.50.300">
    <property type="entry name" value="P-loop containing nucleotide triphosphate hydrolases"/>
    <property type="match status" value="1"/>
</dbReference>
<reference evidence="2" key="1">
    <citation type="submission" date="2021-01" db="EMBL/GenBank/DDBJ databases">
        <authorList>
            <person name="Corre E."/>
            <person name="Pelletier E."/>
            <person name="Niang G."/>
            <person name="Scheremetjew M."/>
            <person name="Finn R."/>
            <person name="Kale V."/>
            <person name="Holt S."/>
            <person name="Cochrane G."/>
            <person name="Meng A."/>
            <person name="Brown T."/>
            <person name="Cohen L."/>
        </authorList>
    </citation>
    <scope>NUCLEOTIDE SEQUENCE</scope>
    <source>
        <strain evidence="2">PLY182g</strain>
    </source>
</reference>
<gene>
    <name evidence="2" type="ORF">CPEL01642_LOCUS5921</name>
</gene>
<evidence type="ECO:0000256" key="1">
    <source>
        <dbReference type="SAM" id="SignalP"/>
    </source>
</evidence>
<keyword evidence="1" id="KW-0732">Signal</keyword>
<organism evidence="2">
    <name type="scientific">Coccolithus braarudii</name>
    <dbReference type="NCBI Taxonomy" id="221442"/>
    <lineage>
        <taxon>Eukaryota</taxon>
        <taxon>Haptista</taxon>
        <taxon>Haptophyta</taxon>
        <taxon>Prymnesiophyceae</taxon>
        <taxon>Coccolithales</taxon>
        <taxon>Coccolithaceae</taxon>
        <taxon>Coccolithus</taxon>
    </lineage>
</organism>
<dbReference type="AlphaFoldDB" id="A0A7S0L5L3"/>
<proteinExistence type="predicted"/>
<feature type="chain" id="PRO_5031085138" description="Sulfotransferase domain-containing protein" evidence="1">
    <location>
        <begin position="26"/>
        <end position="358"/>
    </location>
</feature>
<protein>
    <recommendedName>
        <fullName evidence="3">Sulfotransferase domain-containing protein</fullName>
    </recommendedName>
</protein>
<evidence type="ECO:0000313" key="2">
    <source>
        <dbReference type="EMBL" id="CAD8602588.1"/>
    </source>
</evidence>
<dbReference type="SUPFAM" id="SSF52540">
    <property type="entry name" value="P-loop containing nucleoside triphosphate hydrolases"/>
    <property type="match status" value="1"/>
</dbReference>
<dbReference type="InterPro" id="IPR027417">
    <property type="entry name" value="P-loop_NTPase"/>
</dbReference>
<dbReference type="EMBL" id="HBEY01012328">
    <property type="protein sequence ID" value="CAD8602588.1"/>
    <property type="molecule type" value="Transcribed_RNA"/>
</dbReference>
<feature type="signal peptide" evidence="1">
    <location>
        <begin position="1"/>
        <end position="25"/>
    </location>
</feature>
<name>A0A7S0L5L3_9EUKA</name>
<evidence type="ECO:0008006" key="3">
    <source>
        <dbReference type="Google" id="ProtNLM"/>
    </source>
</evidence>
<accession>A0A7S0L5L3</accession>